<name>A0AAX0YVS4_9GAMM</name>
<gene>
    <name evidence="2" type="ORF">C0W53_15110</name>
</gene>
<proteinExistence type="predicted"/>
<comment type="caution">
    <text evidence="2">The sequence shown here is derived from an EMBL/GenBank/DDBJ whole genome shotgun (WGS) entry which is preliminary data.</text>
</comment>
<sequence>MNKRFNLESLPLCGAKTRSGEPCKRKGNKRNGRCKLHGGKSTGAKTEQGKMASRMNALTLFPSWYFGEPIPTSYQQRAYTCFNQLIVLMSHQPINWQNIFHLIDVDRIPLEMLKYQIMELTSINELLILQFALDRYYQEQNSAHLSFTVYMPQLTPSSYSSELSQPQQRYLDDWVNKHNPLQGTFFDTNR</sequence>
<feature type="compositionally biased region" description="Basic residues" evidence="1">
    <location>
        <begin position="25"/>
        <end position="38"/>
    </location>
</feature>
<dbReference type="NCBIfam" id="NF041373">
    <property type="entry name" value="HGG_STG"/>
    <property type="match status" value="1"/>
</dbReference>
<organism evidence="2 3">
    <name type="scientific">Photobacterium kishitanii</name>
    <dbReference type="NCBI Taxonomy" id="318456"/>
    <lineage>
        <taxon>Bacteria</taxon>
        <taxon>Pseudomonadati</taxon>
        <taxon>Pseudomonadota</taxon>
        <taxon>Gammaproteobacteria</taxon>
        <taxon>Vibrionales</taxon>
        <taxon>Vibrionaceae</taxon>
        <taxon>Photobacterium</taxon>
    </lineage>
</organism>
<protein>
    <submittedName>
        <fullName evidence="2">Uncharacterized protein</fullName>
    </submittedName>
</protein>
<dbReference type="RefSeq" id="WP_045042301.1">
    <property type="nucleotide sequence ID" value="NZ_JZTB01000005.1"/>
</dbReference>
<dbReference type="Proteomes" id="UP000240728">
    <property type="component" value="Unassembled WGS sequence"/>
</dbReference>
<keyword evidence="3" id="KW-1185">Reference proteome</keyword>
<feature type="region of interest" description="Disordered" evidence="1">
    <location>
        <begin position="18"/>
        <end position="45"/>
    </location>
</feature>
<dbReference type="EMBL" id="PYOZ01000009">
    <property type="protein sequence ID" value="PSX44269.1"/>
    <property type="molecule type" value="Genomic_DNA"/>
</dbReference>
<accession>A0AAX0YVS4</accession>
<evidence type="ECO:0000256" key="1">
    <source>
        <dbReference type="SAM" id="MobiDB-lite"/>
    </source>
</evidence>
<evidence type="ECO:0000313" key="2">
    <source>
        <dbReference type="EMBL" id="PSX44269.1"/>
    </source>
</evidence>
<dbReference type="InterPro" id="IPR047675">
    <property type="entry name" value="Putative_zinc-bd"/>
</dbReference>
<evidence type="ECO:0000313" key="3">
    <source>
        <dbReference type="Proteomes" id="UP000240728"/>
    </source>
</evidence>
<dbReference type="AlphaFoldDB" id="A0AAX0YVS4"/>
<reference evidence="2 3" key="1">
    <citation type="submission" date="2018-01" db="EMBL/GenBank/DDBJ databases">
        <title>Whole genome sequencing of Histamine producing bacteria.</title>
        <authorList>
            <person name="Butler K."/>
        </authorList>
    </citation>
    <scope>NUCLEOTIDE SEQUENCE [LARGE SCALE GENOMIC DNA]</scope>
    <source>
        <strain evidence="2 3">A1-4</strain>
    </source>
</reference>